<dbReference type="CDD" id="cd22108">
    <property type="entry name" value="F-box_FBXO39"/>
    <property type="match status" value="1"/>
</dbReference>
<dbReference type="EMBL" id="KB499736">
    <property type="protein sequence ID" value="EMP41094.1"/>
    <property type="molecule type" value="Genomic_DNA"/>
</dbReference>
<dbReference type="Pfam" id="PF18608">
    <property type="entry name" value="XAF1_C"/>
    <property type="match status" value="1"/>
</dbReference>
<dbReference type="Proteomes" id="UP000031443">
    <property type="component" value="Unassembled WGS sequence"/>
</dbReference>
<dbReference type="SUPFAM" id="SSF52047">
    <property type="entry name" value="RNI-like"/>
    <property type="match status" value="1"/>
</dbReference>
<dbReference type="AlphaFoldDB" id="M7BV66"/>
<keyword evidence="8" id="KW-1185">Reference proteome</keyword>
<dbReference type="InterPro" id="IPR032675">
    <property type="entry name" value="LRR_dom_sf"/>
</dbReference>
<dbReference type="PANTHER" id="PTHR16295:SF17">
    <property type="entry name" value="XIAP-ASSOCIATED FACTOR 1"/>
    <property type="match status" value="1"/>
</dbReference>
<dbReference type="InterPro" id="IPR013083">
    <property type="entry name" value="Znf_RING/FYVE/PHD"/>
</dbReference>
<dbReference type="Gene3D" id="1.20.1280.50">
    <property type="match status" value="1"/>
</dbReference>
<evidence type="ECO:0000256" key="2">
    <source>
        <dbReference type="ARBA" id="ARBA00022786"/>
    </source>
</evidence>
<dbReference type="SUPFAM" id="SSF81383">
    <property type="entry name" value="F-box domain"/>
    <property type="match status" value="1"/>
</dbReference>
<evidence type="ECO:0000256" key="3">
    <source>
        <dbReference type="ARBA" id="ARBA00062469"/>
    </source>
</evidence>
<dbReference type="InterPro" id="IPR001810">
    <property type="entry name" value="F-box_dom"/>
</dbReference>
<dbReference type="InterPro" id="IPR031220">
    <property type="entry name" value="XAF1_C_sf"/>
</dbReference>
<dbReference type="FunFam" id="3.80.10.10:FF:000237">
    <property type="entry name" value="F-box only protein 39"/>
    <property type="match status" value="1"/>
</dbReference>
<evidence type="ECO:0000256" key="4">
    <source>
        <dbReference type="ARBA" id="ARBA00068850"/>
    </source>
</evidence>
<name>M7BV66_CHEMY</name>
<dbReference type="InterPro" id="IPR051986">
    <property type="entry name" value="Innate_Immune_Apopt_Reg"/>
</dbReference>
<reference evidence="8" key="1">
    <citation type="journal article" date="2013" name="Nat. Genet.">
        <title>The draft genomes of soft-shell turtle and green sea turtle yield insights into the development and evolution of the turtle-specific body plan.</title>
        <authorList>
            <person name="Wang Z."/>
            <person name="Pascual-Anaya J."/>
            <person name="Zadissa A."/>
            <person name="Li W."/>
            <person name="Niimura Y."/>
            <person name="Huang Z."/>
            <person name="Li C."/>
            <person name="White S."/>
            <person name="Xiong Z."/>
            <person name="Fang D."/>
            <person name="Wang B."/>
            <person name="Ming Y."/>
            <person name="Chen Y."/>
            <person name="Zheng Y."/>
            <person name="Kuraku S."/>
            <person name="Pignatelli M."/>
            <person name="Herrero J."/>
            <person name="Beal K."/>
            <person name="Nozawa M."/>
            <person name="Li Q."/>
            <person name="Wang J."/>
            <person name="Zhang H."/>
            <person name="Yu L."/>
            <person name="Shigenobu S."/>
            <person name="Wang J."/>
            <person name="Liu J."/>
            <person name="Flicek P."/>
            <person name="Searle S."/>
            <person name="Wang J."/>
            <person name="Kuratani S."/>
            <person name="Yin Y."/>
            <person name="Aken B."/>
            <person name="Zhang G."/>
            <person name="Irie N."/>
        </authorList>
    </citation>
    <scope>NUCLEOTIDE SEQUENCE [LARGE SCALE GENOMIC DNA]</scope>
</reference>
<dbReference type="Gene3D" id="3.80.10.10">
    <property type="entry name" value="Ribonuclease Inhibitor"/>
    <property type="match status" value="1"/>
</dbReference>
<proteinExistence type="predicted"/>
<keyword evidence="2" id="KW-0833">Ubl conjugation pathway</keyword>
<evidence type="ECO:0000259" key="6">
    <source>
        <dbReference type="PROSITE" id="PS50181"/>
    </source>
</evidence>
<dbReference type="InterPro" id="IPR036047">
    <property type="entry name" value="F-box-like_dom_sf"/>
</dbReference>
<dbReference type="InterPro" id="IPR041386">
    <property type="entry name" value="XAF1_C"/>
</dbReference>
<evidence type="ECO:0000256" key="5">
    <source>
        <dbReference type="SAM" id="MobiDB-lite"/>
    </source>
</evidence>
<organism evidence="7 8">
    <name type="scientific">Chelonia mydas</name>
    <name type="common">Green sea-turtle</name>
    <name type="synonym">Chelonia agassizi</name>
    <dbReference type="NCBI Taxonomy" id="8469"/>
    <lineage>
        <taxon>Eukaryota</taxon>
        <taxon>Metazoa</taxon>
        <taxon>Chordata</taxon>
        <taxon>Craniata</taxon>
        <taxon>Vertebrata</taxon>
        <taxon>Euteleostomi</taxon>
        <taxon>Archelosauria</taxon>
        <taxon>Testudinata</taxon>
        <taxon>Testudines</taxon>
        <taxon>Cryptodira</taxon>
        <taxon>Durocryptodira</taxon>
        <taxon>Americhelydia</taxon>
        <taxon>Chelonioidea</taxon>
        <taxon>Cheloniidae</taxon>
        <taxon>Chelonia</taxon>
    </lineage>
</organism>
<dbReference type="Gene3D" id="3.30.40.10">
    <property type="entry name" value="Zinc/RING finger domain, C3HC4 (zinc finger)"/>
    <property type="match status" value="1"/>
</dbReference>
<dbReference type="PROSITE" id="PS50181">
    <property type="entry name" value="FBOX"/>
    <property type="match status" value="1"/>
</dbReference>
<evidence type="ECO:0000313" key="7">
    <source>
        <dbReference type="EMBL" id="EMP41094.1"/>
    </source>
</evidence>
<comment type="subunit">
    <text evidence="3">Directly interacts with SKP1 and CUL1.</text>
</comment>
<dbReference type="GO" id="GO:0006915">
    <property type="term" value="P:apoptotic process"/>
    <property type="evidence" value="ECO:0007669"/>
    <property type="project" value="InterPro"/>
</dbReference>
<gene>
    <name evidence="7" type="ORF">UY3_01713</name>
</gene>
<sequence length="649" mass="75601">MKEESKFCKNCKRDVSAANFSLHEAHCVRFLAICPECDEPIALKEMEEHQQDAHKQVRCKLCHQSMHKYLLENHECNKCFPDDQYLQHLNECSSLSKLAEILASQSVTKSRPLPPPSLVTSPPHENAAAAWKDVRPKRKEKDFSASRPLLKPLKNKKSAGRPAFTATLDPVLPKALEDPMTYDVLVTCSQCNILLPGPTLRKHEELTVSFMEDDSEPEQSCWAYLPDVCLSNMFWWLDDRDRSRAALVCKKWNQAMYSGSLWRTRTITFSGRPSRSNTSEFESALWYVKRFGKYLEHLEIKFLNPYNAVLTRKFQVTMRGLLSRLGKCNSRLVSLTIQHLELDRLVWKNGIRTQFIKNVSTFLKRMSKHLDYLNLKGARVTLEEGCELLSSLSYLKNKSFASEINIEDFFSHHLSIYSSPLFHQTMSTFRNLVILTLNYNCISDELLEILCEHNAHSLWTINIKCHIHDPHGQVVWGMSWANLAKRAPKLKVNFFFERVMKHNSLARILLVEIPLRSISLRSCYFSDPDWSMRPTLTYLLPAYKHILQKLTLEFNNDHELLDEELLQLVLSCERLFFLKVWAFLSVAFVERLLQNRAEGKCVLCTMKVRIYTTRHETSEEDRLLRDIYKKFRNLIDSELNYFVIAYPMV</sequence>
<accession>M7BV66</accession>
<dbReference type="STRING" id="8469.M7BV66"/>
<feature type="domain" description="F-box" evidence="6">
    <location>
        <begin position="219"/>
        <end position="265"/>
    </location>
</feature>
<dbReference type="Pfam" id="PF12937">
    <property type="entry name" value="F-box-like"/>
    <property type="match status" value="1"/>
</dbReference>
<dbReference type="FunFam" id="1.20.1280.50:FF:000027">
    <property type="entry name" value="F-box only protein 39"/>
    <property type="match status" value="1"/>
</dbReference>
<protein>
    <recommendedName>
        <fullName evidence="4">F-box only protein 39</fullName>
    </recommendedName>
</protein>
<dbReference type="Gene3D" id="6.10.250.1730">
    <property type="match status" value="1"/>
</dbReference>
<dbReference type="eggNOG" id="KOG1947">
    <property type="taxonomic scope" value="Eukaryota"/>
</dbReference>
<evidence type="ECO:0000313" key="8">
    <source>
        <dbReference type="Proteomes" id="UP000031443"/>
    </source>
</evidence>
<comment type="function">
    <text evidence="1">Substrate-recognition component of the SCF (SKP1-CUL1-F-box protein)-type E3 ubiquitin ligase complex.</text>
</comment>
<feature type="region of interest" description="Disordered" evidence="5">
    <location>
        <begin position="109"/>
        <end position="157"/>
    </location>
</feature>
<dbReference type="SMART" id="SM00256">
    <property type="entry name" value="FBOX"/>
    <property type="match status" value="1"/>
</dbReference>
<dbReference type="GO" id="GO:0005739">
    <property type="term" value="C:mitochondrion"/>
    <property type="evidence" value="ECO:0007669"/>
    <property type="project" value="TreeGrafter"/>
</dbReference>
<evidence type="ECO:0000256" key="1">
    <source>
        <dbReference type="ARBA" id="ARBA00003437"/>
    </source>
</evidence>
<dbReference type="PANTHER" id="PTHR16295">
    <property type="entry name" value="TRAF-TYPE ZINC FINGER PROTEIN-RELATED"/>
    <property type="match status" value="1"/>
</dbReference>